<dbReference type="Proteomes" id="UP000317421">
    <property type="component" value="Unassembled WGS sequence"/>
</dbReference>
<feature type="transmembrane region" description="Helical" evidence="9">
    <location>
        <begin position="20"/>
        <end position="37"/>
    </location>
</feature>
<protein>
    <recommendedName>
        <fullName evidence="9">Lipoprotein signal peptidase</fullName>
        <ecNumber evidence="9">3.4.23.36</ecNumber>
    </recommendedName>
    <alternativeName>
        <fullName evidence="9">Prolipoprotein signal peptidase</fullName>
    </alternativeName>
    <alternativeName>
        <fullName evidence="9">Signal peptidase II</fullName>
        <shortName evidence="9">SPase II</shortName>
    </alternativeName>
</protein>
<evidence type="ECO:0000256" key="10">
    <source>
        <dbReference type="RuleBase" id="RU004181"/>
    </source>
</evidence>
<keyword evidence="11" id="KW-0449">Lipoprotein</keyword>
<gene>
    <name evidence="9" type="primary">lspA</name>
    <name evidence="11" type="ORF">Pla108_19800</name>
</gene>
<evidence type="ECO:0000256" key="7">
    <source>
        <dbReference type="ARBA" id="ARBA00022989"/>
    </source>
</evidence>
<dbReference type="PANTHER" id="PTHR33695:SF1">
    <property type="entry name" value="LIPOPROTEIN SIGNAL PEPTIDASE"/>
    <property type="match status" value="1"/>
</dbReference>
<comment type="caution">
    <text evidence="11">The sequence shown here is derived from an EMBL/GenBank/DDBJ whole genome shotgun (WGS) entry which is preliminary data.</text>
</comment>
<evidence type="ECO:0000256" key="2">
    <source>
        <dbReference type="ARBA" id="ARBA00022475"/>
    </source>
</evidence>
<dbReference type="GO" id="GO:0004190">
    <property type="term" value="F:aspartic-type endopeptidase activity"/>
    <property type="evidence" value="ECO:0007669"/>
    <property type="project" value="UniProtKB-UniRule"/>
</dbReference>
<keyword evidence="12" id="KW-1185">Reference proteome</keyword>
<organism evidence="11 12">
    <name type="scientific">Botrimarina colliarenosi</name>
    <dbReference type="NCBI Taxonomy" id="2528001"/>
    <lineage>
        <taxon>Bacteria</taxon>
        <taxon>Pseudomonadati</taxon>
        <taxon>Planctomycetota</taxon>
        <taxon>Planctomycetia</taxon>
        <taxon>Pirellulales</taxon>
        <taxon>Lacipirellulaceae</taxon>
        <taxon>Botrimarina</taxon>
    </lineage>
</organism>
<reference evidence="11 12" key="1">
    <citation type="submission" date="2019-02" db="EMBL/GenBank/DDBJ databases">
        <title>Deep-cultivation of Planctomycetes and their phenomic and genomic characterization uncovers novel biology.</title>
        <authorList>
            <person name="Wiegand S."/>
            <person name="Jogler M."/>
            <person name="Boedeker C."/>
            <person name="Pinto D."/>
            <person name="Vollmers J."/>
            <person name="Rivas-Marin E."/>
            <person name="Kohn T."/>
            <person name="Peeters S.H."/>
            <person name="Heuer A."/>
            <person name="Rast P."/>
            <person name="Oberbeckmann S."/>
            <person name="Bunk B."/>
            <person name="Jeske O."/>
            <person name="Meyerdierks A."/>
            <person name="Storesund J.E."/>
            <person name="Kallscheuer N."/>
            <person name="Luecker S."/>
            <person name="Lage O.M."/>
            <person name="Pohl T."/>
            <person name="Merkel B.J."/>
            <person name="Hornburger P."/>
            <person name="Mueller R.-W."/>
            <person name="Bruemmer F."/>
            <person name="Labrenz M."/>
            <person name="Spormann A.M."/>
            <person name="Op Den Camp H."/>
            <person name="Overmann J."/>
            <person name="Amann R."/>
            <person name="Jetten M.S.M."/>
            <person name="Mascher T."/>
            <person name="Medema M.H."/>
            <person name="Devos D.P."/>
            <person name="Kaster A.-K."/>
            <person name="Ovreas L."/>
            <person name="Rohde M."/>
            <person name="Galperin M.Y."/>
            <person name="Jogler C."/>
        </authorList>
    </citation>
    <scope>NUCLEOTIDE SEQUENCE [LARGE SCALE GENOMIC DNA]</scope>
    <source>
        <strain evidence="11 12">Pla108</strain>
    </source>
</reference>
<feature type="active site" evidence="9">
    <location>
        <position position="169"/>
    </location>
</feature>
<keyword evidence="6 9" id="KW-0378">Hydrolase</keyword>
<dbReference type="Pfam" id="PF01252">
    <property type="entry name" value="Peptidase_A8"/>
    <property type="match status" value="1"/>
</dbReference>
<evidence type="ECO:0000256" key="4">
    <source>
        <dbReference type="ARBA" id="ARBA00022692"/>
    </source>
</evidence>
<evidence type="ECO:0000256" key="6">
    <source>
        <dbReference type="ARBA" id="ARBA00022801"/>
    </source>
</evidence>
<evidence type="ECO:0000313" key="12">
    <source>
        <dbReference type="Proteomes" id="UP000317421"/>
    </source>
</evidence>
<dbReference type="RefSeq" id="WP_146444723.1">
    <property type="nucleotide sequence ID" value="NZ_SJPR01000002.1"/>
</dbReference>
<dbReference type="GO" id="GO:0006508">
    <property type="term" value="P:proteolysis"/>
    <property type="evidence" value="ECO:0007669"/>
    <property type="project" value="UniProtKB-KW"/>
</dbReference>
<dbReference type="HAMAP" id="MF_00161">
    <property type="entry name" value="LspA"/>
    <property type="match status" value="1"/>
</dbReference>
<dbReference type="PANTHER" id="PTHR33695">
    <property type="entry name" value="LIPOPROTEIN SIGNAL PEPTIDASE"/>
    <property type="match status" value="1"/>
</dbReference>
<dbReference type="OrthoDB" id="9810259at2"/>
<evidence type="ECO:0000256" key="3">
    <source>
        <dbReference type="ARBA" id="ARBA00022670"/>
    </source>
</evidence>
<comment type="catalytic activity">
    <reaction evidence="9">
        <text>Release of signal peptides from bacterial membrane prolipoproteins. Hydrolyzes -Xaa-Yaa-Zaa-|-(S,diacylglyceryl)Cys-, in which Xaa is hydrophobic (preferably Leu), and Yaa (Ala or Ser) and Zaa (Gly or Ala) have small, neutral side chains.</text>
        <dbReference type="EC" id="3.4.23.36"/>
    </reaction>
</comment>
<keyword evidence="5 9" id="KW-0064">Aspartyl protease</keyword>
<evidence type="ECO:0000256" key="5">
    <source>
        <dbReference type="ARBA" id="ARBA00022750"/>
    </source>
</evidence>
<keyword evidence="3 9" id="KW-0645">Protease</keyword>
<accession>A0A5C6AET0</accession>
<dbReference type="EC" id="3.4.23.36" evidence="9"/>
<evidence type="ECO:0000256" key="8">
    <source>
        <dbReference type="ARBA" id="ARBA00023136"/>
    </source>
</evidence>
<dbReference type="PRINTS" id="PR00781">
    <property type="entry name" value="LIPOSIGPTASE"/>
</dbReference>
<comment type="pathway">
    <text evidence="9">Protein modification; lipoprotein biosynthesis (signal peptide cleavage).</text>
</comment>
<keyword evidence="2 9" id="KW-1003">Cell membrane</keyword>
<feature type="transmembrane region" description="Helical" evidence="9">
    <location>
        <begin position="79"/>
        <end position="99"/>
    </location>
</feature>
<comment type="function">
    <text evidence="9">This protein specifically catalyzes the removal of signal peptides from prolipoproteins.</text>
</comment>
<dbReference type="InterPro" id="IPR001872">
    <property type="entry name" value="Peptidase_A8"/>
</dbReference>
<comment type="similarity">
    <text evidence="1 9 10">Belongs to the peptidase A8 family.</text>
</comment>
<evidence type="ECO:0000313" key="11">
    <source>
        <dbReference type="EMBL" id="TWT97828.1"/>
    </source>
</evidence>
<dbReference type="GO" id="GO:0005886">
    <property type="term" value="C:plasma membrane"/>
    <property type="evidence" value="ECO:0007669"/>
    <property type="project" value="UniProtKB-SubCell"/>
</dbReference>
<keyword evidence="8 9" id="KW-0472">Membrane</keyword>
<dbReference type="EMBL" id="SJPR01000002">
    <property type="protein sequence ID" value="TWT97828.1"/>
    <property type="molecule type" value="Genomic_DNA"/>
</dbReference>
<sequence>MSDGTDNHVTSSGPVPPSRYIAFAVIAAAGLAADLVSKEIVFSWPGKLTGHVDWLWQGHAGIQTSLNEGALFGVGYGQVGLFAAVSVLAAIAIPAWLFAGRAAHDWWLTIALGGVMAGVLGNLYDRLGLSGETWPAYDPRAGETVYAVRDWILWQLNDQWRWPNFNLADAFLVVGAGVLFLRAMFEPNAQAEGTSSQATLTE</sequence>
<keyword evidence="7 9" id="KW-1133">Transmembrane helix</keyword>
<evidence type="ECO:0000256" key="1">
    <source>
        <dbReference type="ARBA" id="ARBA00006139"/>
    </source>
</evidence>
<proteinExistence type="inferred from homology"/>
<evidence type="ECO:0000256" key="9">
    <source>
        <dbReference type="HAMAP-Rule" id="MF_00161"/>
    </source>
</evidence>
<comment type="subcellular location">
    <subcellularLocation>
        <location evidence="9">Cell membrane</location>
        <topology evidence="9">Multi-pass membrane protein</topology>
    </subcellularLocation>
</comment>
<name>A0A5C6AET0_9BACT</name>
<comment type="caution">
    <text evidence="9">Lacks conserved residue(s) required for the propagation of feature annotation.</text>
</comment>
<dbReference type="AlphaFoldDB" id="A0A5C6AET0"/>
<feature type="active site" evidence="9">
    <location>
        <position position="150"/>
    </location>
</feature>
<keyword evidence="4 9" id="KW-0812">Transmembrane</keyword>
<feature type="transmembrane region" description="Helical" evidence="9">
    <location>
        <begin position="106"/>
        <end position="124"/>
    </location>
</feature>
<dbReference type="UniPathway" id="UPA00665"/>